<name>A0ABP9MVM2_9FLAO</name>
<sequence>MSQNRFLYYLQFLNLNLKMNSQTENKISKDKNVLIVLNNNQEISSEQQYLIDNFCGTVFYDINNNNLTNKKIYVCGDLSKLEKNSYFVHIIKEFSVNYENFNQENSKVVSLGEVPIIISNAGVYYRKLFDDKNNFDKIKSEHNFQELTESNKSSKALRKGIYLSKVTKETTENGSEAFHYNLLRCSSNLTGPTDNFREMDNKIINLLNKCAKETFEYETDLNHVLVQIYENKKKASDSEKDVKAKIKAHSDKTKDMPKEGLIAFCTFYDDSNSEQLKPSETDRFDVCYKQTSALTRLHFRLKKTVDDDSLEKEFTVTLYPNSAFIIPLSTNRLYTHEIRPSVLGIDQIPTRMGYVVRCSNLEAVHIENQTYIKEDNELIRLEKMTPELQEELRSSYYEENMTENRVEYKKTHFSMNLGDYEKPIF</sequence>
<dbReference type="EMBL" id="BAABHX010000011">
    <property type="protein sequence ID" value="GAA5102325.1"/>
    <property type="molecule type" value="Genomic_DNA"/>
</dbReference>
<dbReference type="Proteomes" id="UP001500353">
    <property type="component" value="Unassembled WGS sequence"/>
</dbReference>
<accession>A0ABP9MVM2</accession>
<protein>
    <recommendedName>
        <fullName evidence="3">Alpha-ketoglutarate-dependent dioxygenase AlkB-like domain-containing protein</fullName>
    </recommendedName>
</protein>
<organism evidence="1 2">
    <name type="scientific">Chryseobacterium ginsengisoli</name>
    <dbReference type="NCBI Taxonomy" id="363853"/>
    <lineage>
        <taxon>Bacteria</taxon>
        <taxon>Pseudomonadati</taxon>
        <taxon>Bacteroidota</taxon>
        <taxon>Flavobacteriia</taxon>
        <taxon>Flavobacteriales</taxon>
        <taxon>Weeksellaceae</taxon>
        <taxon>Chryseobacterium group</taxon>
        <taxon>Chryseobacterium</taxon>
    </lineage>
</organism>
<dbReference type="InterPro" id="IPR037151">
    <property type="entry name" value="AlkB-like_sf"/>
</dbReference>
<keyword evidence="2" id="KW-1185">Reference proteome</keyword>
<proteinExistence type="predicted"/>
<dbReference type="Gene3D" id="2.60.120.590">
    <property type="entry name" value="Alpha-ketoglutarate-dependent dioxygenase AlkB-like"/>
    <property type="match status" value="1"/>
</dbReference>
<gene>
    <name evidence="1" type="ORF">GCM10023210_43230</name>
</gene>
<evidence type="ECO:0000313" key="2">
    <source>
        <dbReference type="Proteomes" id="UP001500353"/>
    </source>
</evidence>
<comment type="caution">
    <text evidence="1">The sequence shown here is derived from an EMBL/GenBank/DDBJ whole genome shotgun (WGS) entry which is preliminary data.</text>
</comment>
<reference evidence="2" key="1">
    <citation type="journal article" date="2019" name="Int. J. Syst. Evol. Microbiol.">
        <title>The Global Catalogue of Microorganisms (GCM) 10K type strain sequencing project: providing services to taxonomists for standard genome sequencing and annotation.</title>
        <authorList>
            <consortium name="The Broad Institute Genomics Platform"/>
            <consortium name="The Broad Institute Genome Sequencing Center for Infectious Disease"/>
            <person name="Wu L."/>
            <person name="Ma J."/>
        </authorList>
    </citation>
    <scope>NUCLEOTIDE SEQUENCE [LARGE SCALE GENOMIC DNA]</scope>
    <source>
        <strain evidence="2">JCM 18019</strain>
    </source>
</reference>
<evidence type="ECO:0000313" key="1">
    <source>
        <dbReference type="EMBL" id="GAA5102325.1"/>
    </source>
</evidence>
<evidence type="ECO:0008006" key="3">
    <source>
        <dbReference type="Google" id="ProtNLM"/>
    </source>
</evidence>